<evidence type="ECO:0000313" key="6">
    <source>
        <dbReference type="EMBL" id="CAE7694046.1"/>
    </source>
</evidence>
<dbReference type="GO" id="GO:0006457">
    <property type="term" value="P:protein folding"/>
    <property type="evidence" value="ECO:0007669"/>
    <property type="project" value="TreeGrafter"/>
</dbReference>
<dbReference type="InterPro" id="IPR013873">
    <property type="entry name" value="Cdc37_C"/>
</dbReference>
<feature type="non-terminal residue" evidence="6">
    <location>
        <position position="275"/>
    </location>
</feature>
<keyword evidence="3" id="KW-0963">Cytoplasm</keyword>
<evidence type="ECO:0000259" key="5">
    <source>
        <dbReference type="SMART" id="SM01070"/>
    </source>
</evidence>
<dbReference type="PANTHER" id="PTHR12800">
    <property type="entry name" value="CDC37-RELATED"/>
    <property type="match status" value="1"/>
</dbReference>
<dbReference type="PANTHER" id="PTHR12800:SF4">
    <property type="entry name" value="HSP90 CO-CHAPERONE CDC37"/>
    <property type="match status" value="1"/>
</dbReference>
<dbReference type="Gene3D" id="6.10.140.250">
    <property type="match status" value="1"/>
</dbReference>
<dbReference type="Gene3D" id="1.20.58.610">
    <property type="entry name" value="Cdc37, Hsp90 binding domain"/>
    <property type="match status" value="1"/>
</dbReference>
<dbReference type="SUPFAM" id="SSF101391">
    <property type="entry name" value="Hsp90 co-chaperone CDC37"/>
    <property type="match status" value="1"/>
</dbReference>
<evidence type="ECO:0000256" key="3">
    <source>
        <dbReference type="ARBA" id="ARBA00022490"/>
    </source>
</evidence>
<comment type="subcellular location">
    <subcellularLocation>
        <location evidence="1">Cytoplasm</location>
    </subcellularLocation>
</comment>
<dbReference type="Pfam" id="PF08564">
    <property type="entry name" value="CDC37_C"/>
    <property type="match status" value="1"/>
</dbReference>
<keyword evidence="7" id="KW-1185">Reference proteome</keyword>
<organism evidence="6 7">
    <name type="scientific">Symbiodinium necroappetens</name>
    <dbReference type="NCBI Taxonomy" id="1628268"/>
    <lineage>
        <taxon>Eukaryota</taxon>
        <taxon>Sar</taxon>
        <taxon>Alveolata</taxon>
        <taxon>Dinophyceae</taxon>
        <taxon>Suessiales</taxon>
        <taxon>Symbiodiniaceae</taxon>
        <taxon>Symbiodinium</taxon>
    </lineage>
</organism>
<dbReference type="GO" id="GO:0005737">
    <property type="term" value="C:cytoplasm"/>
    <property type="evidence" value="ECO:0007669"/>
    <property type="project" value="UniProtKB-SubCell"/>
</dbReference>
<evidence type="ECO:0000313" key="7">
    <source>
        <dbReference type="Proteomes" id="UP000601435"/>
    </source>
</evidence>
<evidence type="ECO:0000256" key="1">
    <source>
        <dbReference type="ARBA" id="ARBA00004496"/>
    </source>
</evidence>
<comment type="similarity">
    <text evidence="2">Belongs to the CDC37 family.</text>
</comment>
<dbReference type="InterPro" id="IPR004918">
    <property type="entry name" value="Cdc37"/>
</dbReference>
<dbReference type="OrthoDB" id="440202at2759"/>
<gene>
    <name evidence="6" type="primary">Cdc37</name>
    <name evidence="6" type="ORF">SNEC2469_LOCUS19997</name>
</gene>
<dbReference type="InterPro" id="IPR013874">
    <property type="entry name" value="Cdc37_Hsp90-bd"/>
</dbReference>
<dbReference type="GO" id="GO:0031072">
    <property type="term" value="F:heat shock protein binding"/>
    <property type="evidence" value="ECO:0007669"/>
    <property type="project" value="TreeGrafter"/>
</dbReference>
<evidence type="ECO:0000259" key="4">
    <source>
        <dbReference type="SMART" id="SM01069"/>
    </source>
</evidence>
<dbReference type="GO" id="GO:0051087">
    <property type="term" value="F:protein-folding chaperone binding"/>
    <property type="evidence" value="ECO:0007669"/>
    <property type="project" value="TreeGrafter"/>
</dbReference>
<dbReference type="Pfam" id="PF08565">
    <property type="entry name" value="CDC37_M"/>
    <property type="match status" value="1"/>
</dbReference>
<feature type="domain" description="Cdc37 Hsp90 binding" evidence="5">
    <location>
        <begin position="44"/>
        <end position="192"/>
    </location>
</feature>
<dbReference type="AlphaFoldDB" id="A0A812WS56"/>
<dbReference type="GO" id="GO:0051082">
    <property type="term" value="F:unfolded protein binding"/>
    <property type="evidence" value="ECO:0007669"/>
    <property type="project" value="TreeGrafter"/>
</dbReference>
<dbReference type="EMBL" id="CAJNJA010034508">
    <property type="protein sequence ID" value="CAE7694046.1"/>
    <property type="molecule type" value="Genomic_DNA"/>
</dbReference>
<proteinExistence type="inferred from homology"/>
<reference evidence="6" key="1">
    <citation type="submission" date="2021-02" db="EMBL/GenBank/DDBJ databases">
        <authorList>
            <person name="Dougan E. K."/>
            <person name="Rhodes N."/>
            <person name="Thang M."/>
            <person name="Chan C."/>
        </authorList>
    </citation>
    <scope>NUCLEOTIDE SEQUENCE</scope>
</reference>
<dbReference type="GO" id="GO:0050821">
    <property type="term" value="P:protein stabilization"/>
    <property type="evidence" value="ECO:0007669"/>
    <property type="project" value="TreeGrafter"/>
</dbReference>
<dbReference type="SMART" id="SM01069">
    <property type="entry name" value="CDC37_C"/>
    <property type="match status" value="1"/>
</dbReference>
<protein>
    <submittedName>
        <fullName evidence="6">Cdc37 protein</fullName>
    </submittedName>
</protein>
<dbReference type="InterPro" id="IPR038189">
    <property type="entry name" value="Cdc37_Hsp90-bd_sf"/>
</dbReference>
<dbReference type="Proteomes" id="UP000601435">
    <property type="component" value="Unassembled WGS sequence"/>
</dbReference>
<dbReference type="SMART" id="SM01070">
    <property type="entry name" value="CDC37_M"/>
    <property type="match status" value="1"/>
</dbReference>
<sequence length="275" mass="31579">EIKKLTDKGDLEKAAKLESRRPLHVDNVCRIAEERTIIQSGDGSKKDRLKKGEEFSVDEYTMFKQDNQRLLDKFAEADWETSEGLLKEYGHILMESYANSYFMLEALDAEMRGERSLMLKLGRQGQILSQIHQLAEPMKRPPRDLVPRFFERFEHVTSRAAFEEGVSHFTANIIQRAVVKKEEEAKKQAEAETEVTEGLEAKPLVEAMHDMPKEDRLGPGGLDPVEVFAALPEALQRCFKEGDVELLKQVAQEMPEEEFEMYFQQCIDSGLWRPG</sequence>
<feature type="domain" description="Cdc37 C-terminal" evidence="4">
    <location>
        <begin position="216"/>
        <end position="273"/>
    </location>
</feature>
<accession>A0A812WS56</accession>
<comment type="caution">
    <text evidence="6">The sequence shown here is derived from an EMBL/GenBank/DDBJ whole genome shotgun (WGS) entry which is preliminary data.</text>
</comment>
<name>A0A812WS56_9DINO</name>
<evidence type="ECO:0000256" key="2">
    <source>
        <dbReference type="ARBA" id="ARBA00006222"/>
    </source>
</evidence>